<name>A0A2T4ASW5_TRIHA</name>
<reference evidence="1 2" key="1">
    <citation type="submission" date="2016-07" db="EMBL/GenBank/DDBJ databases">
        <title>Multiple horizontal gene transfer events from other fungi enriched the ability of initially mycotrophic Trichoderma (Ascomycota) to feed on dead plant biomass.</title>
        <authorList>
            <consortium name="DOE Joint Genome Institute"/>
            <person name="Aerts A."/>
            <person name="Atanasova L."/>
            <person name="Chenthamara K."/>
            <person name="Zhang J."/>
            <person name="Grujic M."/>
            <person name="Henrissat B."/>
            <person name="Kuo A."/>
            <person name="Salamov A."/>
            <person name="Lipzen A."/>
            <person name="Labutti K."/>
            <person name="Barry K."/>
            <person name="Miao Y."/>
            <person name="Rahimi M.J."/>
            <person name="Shen Q."/>
            <person name="Grigoriev I.V."/>
            <person name="Kubicek C.P."/>
            <person name="Druzhinina I.S."/>
        </authorList>
    </citation>
    <scope>NUCLEOTIDE SEQUENCE [LARGE SCALE GENOMIC DNA]</scope>
    <source>
        <strain evidence="1 2">CBS 226.95</strain>
    </source>
</reference>
<evidence type="ECO:0000313" key="2">
    <source>
        <dbReference type="Proteomes" id="UP000241690"/>
    </source>
</evidence>
<evidence type="ECO:0000313" key="1">
    <source>
        <dbReference type="EMBL" id="PTB60152.1"/>
    </source>
</evidence>
<keyword evidence="2" id="KW-1185">Reference proteome</keyword>
<gene>
    <name evidence="1" type="ORF">M431DRAFT_172965</name>
</gene>
<sequence>MGDLFGSLTRRRLLFPLTDKRPVSTAVFHYSPSCCLHRVENQLLDELAGGPATILISFHCCHDAISSSTLRLRAATRFLQADPAGGCAHLATCRPRTCHCKTEGGTPVELLLESLCRKRQLLTAYDGAVVGRVCKTCDESIVVEQRRICDDKTGQSG</sequence>
<proteinExistence type="predicted"/>
<dbReference type="AlphaFoldDB" id="A0A2T4ASW5"/>
<dbReference type="EMBL" id="KZ679675">
    <property type="protein sequence ID" value="PTB60152.1"/>
    <property type="molecule type" value="Genomic_DNA"/>
</dbReference>
<dbReference type="RefSeq" id="XP_024779829.1">
    <property type="nucleotide sequence ID" value="XM_024913042.1"/>
</dbReference>
<dbReference type="GeneID" id="36621601"/>
<dbReference type="Proteomes" id="UP000241690">
    <property type="component" value="Unassembled WGS sequence"/>
</dbReference>
<accession>A0A2T4ASW5</accession>
<organism evidence="1 2">
    <name type="scientific">Trichoderma harzianum CBS 226.95</name>
    <dbReference type="NCBI Taxonomy" id="983964"/>
    <lineage>
        <taxon>Eukaryota</taxon>
        <taxon>Fungi</taxon>
        <taxon>Dikarya</taxon>
        <taxon>Ascomycota</taxon>
        <taxon>Pezizomycotina</taxon>
        <taxon>Sordariomycetes</taxon>
        <taxon>Hypocreomycetidae</taxon>
        <taxon>Hypocreales</taxon>
        <taxon>Hypocreaceae</taxon>
        <taxon>Trichoderma</taxon>
    </lineage>
</organism>
<protein>
    <submittedName>
        <fullName evidence="1">Uncharacterized protein</fullName>
    </submittedName>
</protein>